<organism evidence="1 2">
    <name type="scientific">Dictyostelium purpureum</name>
    <name type="common">Slime mold</name>
    <dbReference type="NCBI Taxonomy" id="5786"/>
    <lineage>
        <taxon>Eukaryota</taxon>
        <taxon>Amoebozoa</taxon>
        <taxon>Evosea</taxon>
        <taxon>Eumycetozoa</taxon>
        <taxon>Dictyostelia</taxon>
        <taxon>Dictyosteliales</taxon>
        <taxon>Dictyosteliaceae</taxon>
        <taxon>Dictyostelium</taxon>
    </lineage>
</organism>
<protein>
    <submittedName>
        <fullName evidence="1">Uncharacterized protein</fullName>
    </submittedName>
</protein>
<accession>F0ZUC5</accession>
<gene>
    <name evidence="1" type="ORF">DICPUDRAFT_81710</name>
</gene>
<evidence type="ECO:0000313" key="1">
    <source>
        <dbReference type="EMBL" id="EGC32453.1"/>
    </source>
</evidence>
<dbReference type="InParanoid" id="F0ZUC5"/>
<dbReference type="RefSeq" id="XP_003291025.1">
    <property type="nucleotide sequence ID" value="XM_003290977.1"/>
</dbReference>
<dbReference type="KEGG" id="dpp:DICPUDRAFT_81710"/>
<keyword evidence="2" id="KW-1185">Reference proteome</keyword>
<reference evidence="2" key="1">
    <citation type="journal article" date="2011" name="Genome Biol.">
        <title>Comparative genomics of the social amoebae Dictyostelium discoideum and Dictyostelium purpureum.</title>
        <authorList>
            <consortium name="US DOE Joint Genome Institute (JGI-PGF)"/>
            <person name="Sucgang R."/>
            <person name="Kuo A."/>
            <person name="Tian X."/>
            <person name="Salerno W."/>
            <person name="Parikh A."/>
            <person name="Feasley C.L."/>
            <person name="Dalin E."/>
            <person name="Tu H."/>
            <person name="Huang E."/>
            <person name="Barry K."/>
            <person name="Lindquist E."/>
            <person name="Shapiro H."/>
            <person name="Bruce D."/>
            <person name="Schmutz J."/>
            <person name="Salamov A."/>
            <person name="Fey P."/>
            <person name="Gaudet P."/>
            <person name="Anjard C."/>
            <person name="Babu M.M."/>
            <person name="Basu S."/>
            <person name="Bushmanova Y."/>
            <person name="van der Wel H."/>
            <person name="Katoh-Kurasawa M."/>
            <person name="Dinh C."/>
            <person name="Coutinho P.M."/>
            <person name="Saito T."/>
            <person name="Elias M."/>
            <person name="Schaap P."/>
            <person name="Kay R.R."/>
            <person name="Henrissat B."/>
            <person name="Eichinger L."/>
            <person name="Rivero F."/>
            <person name="Putnam N.H."/>
            <person name="West C.M."/>
            <person name="Loomis W.F."/>
            <person name="Chisholm R.L."/>
            <person name="Shaulsky G."/>
            <person name="Strassmann J.E."/>
            <person name="Queller D.C."/>
            <person name="Kuspa A."/>
            <person name="Grigoriev I.V."/>
        </authorList>
    </citation>
    <scope>NUCLEOTIDE SEQUENCE [LARGE SCALE GENOMIC DNA]</scope>
    <source>
        <strain evidence="2">QSDP1</strain>
    </source>
</reference>
<sequence length="476" mass="55055">MSNIFFNYNFLYIIKKTLNYIYNGSLVSLGDRNLKSKHNEVMNLCLVNKYWFKAVQYVLKKLLTFSNKPFLSSFILKYPNNFINNNNNNNNNYYGKLIENISILPTNIEDINTHSKNYDMVRVKINLNKISDSQNQTAIKQLKSKLIEFLPNYEFHLIIGNNSTNIDFTNDHNNNISLHVMGHSQPLEDIIKLKPRKIFYQPNDHINHFSQIVHINCKSFFKLDSLEDLRISDKDWVNPYDISKINNETTKLKVVSVNLLFHTIIKGLWRVKENNEISTKFFSNACCSDYNSLGLGLEVKNSILEDWAKMVETLKNNSTIKELKLYNFKCIYNCIEKIDTSIVTLDLEEIFKSPVSKIETLTLKNFDFLDASILTGIAKSKSIKNLTIDLLEVVKCPEVCEKKASLIFEHLLLQETKNLKNIKILIKGVPIALSSDWLYNYNENLTLLNLGGKYPSSIFILQLLTKIGKIDRSDGQ</sequence>
<name>F0ZUC5_DICPU</name>
<evidence type="ECO:0000313" key="2">
    <source>
        <dbReference type="Proteomes" id="UP000001064"/>
    </source>
</evidence>
<dbReference type="AlphaFoldDB" id="F0ZUC5"/>
<proteinExistence type="predicted"/>
<dbReference type="GeneID" id="10508953"/>
<dbReference type="VEuPathDB" id="AmoebaDB:DICPUDRAFT_81710"/>
<dbReference type="PANTHER" id="PTHR32423:SF65">
    <property type="entry name" value="F-BOX DOMAIN-CONTAINING PROTEIN"/>
    <property type="match status" value="1"/>
</dbReference>
<dbReference type="PANTHER" id="PTHR32423">
    <property type="entry name" value="SAP DOMAIN-CONTAINING PROTEIN-RELATED"/>
    <property type="match status" value="1"/>
</dbReference>
<dbReference type="Proteomes" id="UP000001064">
    <property type="component" value="Unassembled WGS sequence"/>
</dbReference>
<dbReference type="EMBL" id="GL871192">
    <property type="protein sequence ID" value="EGC32453.1"/>
    <property type="molecule type" value="Genomic_DNA"/>
</dbReference>
<dbReference type="OrthoDB" id="24260at2759"/>